<gene>
    <name evidence="2" type="ORF">GWI33_016615</name>
</gene>
<dbReference type="EMBL" id="JAACXV010014096">
    <property type="protein sequence ID" value="KAF7270420.1"/>
    <property type="molecule type" value="Genomic_DNA"/>
</dbReference>
<keyword evidence="1" id="KW-1133">Transmembrane helix</keyword>
<name>A0A834M8G9_RHYFE</name>
<dbReference type="Proteomes" id="UP000625711">
    <property type="component" value="Unassembled WGS sequence"/>
</dbReference>
<evidence type="ECO:0000256" key="1">
    <source>
        <dbReference type="SAM" id="Phobius"/>
    </source>
</evidence>
<accession>A0A834M8G9</accession>
<keyword evidence="1" id="KW-0812">Transmembrane</keyword>
<evidence type="ECO:0000313" key="3">
    <source>
        <dbReference type="Proteomes" id="UP000625711"/>
    </source>
</evidence>
<protein>
    <submittedName>
        <fullName evidence="2">Uncharacterized protein</fullName>
    </submittedName>
</protein>
<sequence>MSKTHIVRLIVTLALDEIVFIPSVIIIISIMMTGDFKSLPGVFERAYRDVRNRAVKPKRAASSRYRHGLLPFRRKQEEVGSTDSATVGDLDRNKRHLYAVRRGRSPSYNLVSDDEEDGPET</sequence>
<organism evidence="2 3">
    <name type="scientific">Rhynchophorus ferrugineus</name>
    <name type="common">Red palm weevil</name>
    <name type="synonym">Curculio ferrugineus</name>
    <dbReference type="NCBI Taxonomy" id="354439"/>
    <lineage>
        <taxon>Eukaryota</taxon>
        <taxon>Metazoa</taxon>
        <taxon>Ecdysozoa</taxon>
        <taxon>Arthropoda</taxon>
        <taxon>Hexapoda</taxon>
        <taxon>Insecta</taxon>
        <taxon>Pterygota</taxon>
        <taxon>Neoptera</taxon>
        <taxon>Endopterygota</taxon>
        <taxon>Coleoptera</taxon>
        <taxon>Polyphaga</taxon>
        <taxon>Cucujiformia</taxon>
        <taxon>Curculionidae</taxon>
        <taxon>Dryophthorinae</taxon>
        <taxon>Rhynchophorus</taxon>
    </lineage>
</organism>
<reference evidence="2" key="1">
    <citation type="submission" date="2020-08" db="EMBL/GenBank/DDBJ databases">
        <title>Genome sequencing and assembly of the red palm weevil Rhynchophorus ferrugineus.</title>
        <authorList>
            <person name="Dias G.B."/>
            <person name="Bergman C.M."/>
            <person name="Manee M."/>
        </authorList>
    </citation>
    <scope>NUCLEOTIDE SEQUENCE</scope>
    <source>
        <strain evidence="2">AA-2017</strain>
        <tissue evidence="2">Whole larva</tissue>
    </source>
</reference>
<comment type="caution">
    <text evidence="2">The sequence shown here is derived from an EMBL/GenBank/DDBJ whole genome shotgun (WGS) entry which is preliminary data.</text>
</comment>
<keyword evidence="1" id="KW-0472">Membrane</keyword>
<dbReference type="AlphaFoldDB" id="A0A834M8G9"/>
<feature type="transmembrane region" description="Helical" evidence="1">
    <location>
        <begin position="6"/>
        <end position="30"/>
    </location>
</feature>
<evidence type="ECO:0000313" key="2">
    <source>
        <dbReference type="EMBL" id="KAF7270420.1"/>
    </source>
</evidence>
<proteinExistence type="predicted"/>
<keyword evidence="3" id="KW-1185">Reference proteome</keyword>